<dbReference type="Pfam" id="PF00665">
    <property type="entry name" value="rve"/>
    <property type="match status" value="1"/>
</dbReference>
<name>A0ABT2UQI5_9BACL</name>
<feature type="compositionally biased region" description="Polar residues" evidence="1">
    <location>
        <begin position="224"/>
        <end position="234"/>
    </location>
</feature>
<feature type="domain" description="Integrase catalytic" evidence="2">
    <location>
        <begin position="1"/>
        <end position="168"/>
    </location>
</feature>
<evidence type="ECO:0000256" key="1">
    <source>
        <dbReference type="SAM" id="MobiDB-lite"/>
    </source>
</evidence>
<feature type="region of interest" description="Disordered" evidence="1">
    <location>
        <begin position="224"/>
        <end position="243"/>
    </location>
</feature>
<evidence type="ECO:0000313" key="3">
    <source>
        <dbReference type="EMBL" id="MCU6796807.1"/>
    </source>
</evidence>
<keyword evidence="4" id="KW-1185">Reference proteome</keyword>
<reference evidence="3 4" key="1">
    <citation type="submission" date="2022-09" db="EMBL/GenBank/DDBJ databases">
        <authorList>
            <person name="Han X.L."/>
            <person name="Wang Q."/>
            <person name="Lu T."/>
        </authorList>
    </citation>
    <scope>NUCLEOTIDE SEQUENCE [LARGE SCALE GENOMIC DNA]</scope>
    <source>
        <strain evidence="3 4">WQ 127069</strain>
    </source>
</reference>
<dbReference type="PROSITE" id="PS50994">
    <property type="entry name" value="INTEGRASE"/>
    <property type="match status" value="1"/>
</dbReference>
<dbReference type="InterPro" id="IPR001584">
    <property type="entry name" value="Integrase_cat-core"/>
</dbReference>
<gene>
    <name evidence="3" type="primary">istA</name>
    <name evidence="3" type="ORF">OB236_32240</name>
</gene>
<dbReference type="NCBIfam" id="NF033546">
    <property type="entry name" value="transpos_IS21"/>
    <property type="match status" value="1"/>
</dbReference>
<dbReference type="SUPFAM" id="SSF53098">
    <property type="entry name" value="Ribonuclease H-like"/>
    <property type="match status" value="1"/>
</dbReference>
<accession>A0ABT2UQI5</accession>
<evidence type="ECO:0000313" key="4">
    <source>
        <dbReference type="Proteomes" id="UP001652445"/>
    </source>
</evidence>
<dbReference type="InterPro" id="IPR036397">
    <property type="entry name" value="RNaseH_sf"/>
</dbReference>
<sequence>MDWGHFRVDWNQTKKQLYAFVMVLGYSRMLYVEYTEDEKVETLIGCHERTMTYFGGITRTCLYDNMKTVVIGQDEQGEVIVIWNERFAQFAAHHGFILRRCKPYRPRTKGKVENGIGYVRKNFWPRVQSITGLHDLNEQVRLWLDTVANCSVHGTTHEIPTERWTDEKLKPGNLFPFQAAERHPRKVLATPWFLTRAIATPFRLFTWDNMYTIRMRKTACSTCTTKKENSSPTMKRQAECIKS</sequence>
<proteinExistence type="predicted"/>
<dbReference type="EMBL" id="JAOQIO010000109">
    <property type="protein sequence ID" value="MCU6796807.1"/>
    <property type="molecule type" value="Genomic_DNA"/>
</dbReference>
<evidence type="ECO:0000259" key="2">
    <source>
        <dbReference type="PROSITE" id="PS50994"/>
    </source>
</evidence>
<dbReference type="PANTHER" id="PTHR35004">
    <property type="entry name" value="TRANSPOSASE RV3428C-RELATED"/>
    <property type="match status" value="1"/>
</dbReference>
<dbReference type="InterPro" id="IPR012337">
    <property type="entry name" value="RNaseH-like_sf"/>
</dbReference>
<organism evidence="3 4">
    <name type="scientific">Paenibacillus baimaensis</name>
    <dbReference type="NCBI Taxonomy" id="2982185"/>
    <lineage>
        <taxon>Bacteria</taxon>
        <taxon>Bacillati</taxon>
        <taxon>Bacillota</taxon>
        <taxon>Bacilli</taxon>
        <taxon>Bacillales</taxon>
        <taxon>Paenibacillaceae</taxon>
        <taxon>Paenibacillus</taxon>
    </lineage>
</organism>
<dbReference type="PANTHER" id="PTHR35004:SF6">
    <property type="entry name" value="TRANSPOSASE"/>
    <property type="match status" value="1"/>
</dbReference>
<dbReference type="Proteomes" id="UP001652445">
    <property type="component" value="Unassembled WGS sequence"/>
</dbReference>
<protein>
    <submittedName>
        <fullName evidence="3">IS21 family transposase</fullName>
    </submittedName>
</protein>
<comment type="caution">
    <text evidence="3">The sequence shown here is derived from an EMBL/GenBank/DDBJ whole genome shotgun (WGS) entry which is preliminary data.</text>
</comment>
<dbReference type="Gene3D" id="3.30.420.10">
    <property type="entry name" value="Ribonuclease H-like superfamily/Ribonuclease H"/>
    <property type="match status" value="1"/>
</dbReference>